<protein>
    <recommendedName>
        <fullName evidence="4">Nitrogen fixation protein FixH</fullName>
    </recommendedName>
</protein>
<keyword evidence="1" id="KW-1133">Transmembrane helix</keyword>
<evidence type="ECO:0000256" key="1">
    <source>
        <dbReference type="SAM" id="Phobius"/>
    </source>
</evidence>
<dbReference type="EMBL" id="BMYK01000014">
    <property type="protein sequence ID" value="GHC91185.1"/>
    <property type="molecule type" value="Genomic_DNA"/>
</dbReference>
<keyword evidence="3" id="KW-1185">Reference proteome</keyword>
<evidence type="ECO:0008006" key="4">
    <source>
        <dbReference type="Google" id="ProtNLM"/>
    </source>
</evidence>
<name>A0ABQ3G6X8_9BURK</name>
<sequence length="82" mass="8535">MQAEQQARVARPWWRYGMVWMVIGGPLAVVVAGIATAVIAFHGADPVVASAPAQVAAEEAFGLQPAMAGRNHAATGTVPARR</sequence>
<evidence type="ECO:0000313" key="3">
    <source>
        <dbReference type="Proteomes" id="UP000626210"/>
    </source>
</evidence>
<keyword evidence="1" id="KW-0812">Transmembrane</keyword>
<reference evidence="3" key="1">
    <citation type="journal article" date="2019" name="Int. J. Syst. Evol. Microbiol.">
        <title>The Global Catalogue of Microorganisms (GCM) 10K type strain sequencing project: providing services to taxonomists for standard genome sequencing and annotation.</title>
        <authorList>
            <consortium name="The Broad Institute Genomics Platform"/>
            <consortium name="The Broad Institute Genome Sequencing Center for Infectious Disease"/>
            <person name="Wu L."/>
            <person name="Ma J."/>
        </authorList>
    </citation>
    <scope>NUCLEOTIDE SEQUENCE [LARGE SCALE GENOMIC DNA]</scope>
    <source>
        <strain evidence="3">KCTC 23314</strain>
    </source>
</reference>
<accession>A0ABQ3G6X8</accession>
<organism evidence="2 3">
    <name type="scientific">Pseudorhodoferax aquiterrae</name>
    <dbReference type="NCBI Taxonomy" id="747304"/>
    <lineage>
        <taxon>Bacteria</taxon>
        <taxon>Pseudomonadati</taxon>
        <taxon>Pseudomonadota</taxon>
        <taxon>Betaproteobacteria</taxon>
        <taxon>Burkholderiales</taxon>
        <taxon>Comamonadaceae</taxon>
    </lineage>
</organism>
<dbReference type="RefSeq" id="WP_189688657.1">
    <property type="nucleotide sequence ID" value="NZ_BMYK01000014.1"/>
</dbReference>
<feature type="transmembrane region" description="Helical" evidence="1">
    <location>
        <begin position="18"/>
        <end position="41"/>
    </location>
</feature>
<comment type="caution">
    <text evidence="2">The sequence shown here is derived from an EMBL/GenBank/DDBJ whole genome shotgun (WGS) entry which is preliminary data.</text>
</comment>
<dbReference type="Proteomes" id="UP000626210">
    <property type="component" value="Unassembled WGS sequence"/>
</dbReference>
<keyword evidence="1" id="KW-0472">Membrane</keyword>
<proteinExistence type="predicted"/>
<gene>
    <name evidence="2" type="ORF">GCM10007320_39970</name>
</gene>
<evidence type="ECO:0000313" key="2">
    <source>
        <dbReference type="EMBL" id="GHC91185.1"/>
    </source>
</evidence>